<evidence type="ECO:0000313" key="2">
    <source>
        <dbReference type="EMBL" id="KHJ92013.1"/>
    </source>
</evidence>
<keyword evidence="1" id="KW-0732">Signal</keyword>
<organism evidence="2 3">
    <name type="scientific">Oesophagostomum dentatum</name>
    <name type="common">Nodular worm</name>
    <dbReference type="NCBI Taxonomy" id="61180"/>
    <lineage>
        <taxon>Eukaryota</taxon>
        <taxon>Metazoa</taxon>
        <taxon>Ecdysozoa</taxon>
        <taxon>Nematoda</taxon>
        <taxon>Chromadorea</taxon>
        <taxon>Rhabditida</taxon>
        <taxon>Rhabditina</taxon>
        <taxon>Rhabditomorpha</taxon>
        <taxon>Strongyloidea</taxon>
        <taxon>Strongylidae</taxon>
        <taxon>Oesophagostomum</taxon>
    </lineage>
</organism>
<evidence type="ECO:0000313" key="3">
    <source>
        <dbReference type="Proteomes" id="UP000053660"/>
    </source>
</evidence>
<dbReference type="OrthoDB" id="5864371at2759"/>
<evidence type="ECO:0000256" key="1">
    <source>
        <dbReference type="SAM" id="SignalP"/>
    </source>
</evidence>
<reference evidence="2 3" key="1">
    <citation type="submission" date="2014-03" db="EMBL/GenBank/DDBJ databases">
        <title>Draft genome of the hookworm Oesophagostomum dentatum.</title>
        <authorList>
            <person name="Mitreva M."/>
        </authorList>
    </citation>
    <scope>NUCLEOTIDE SEQUENCE [LARGE SCALE GENOMIC DNA]</scope>
    <source>
        <strain evidence="2 3">OD-Hann</strain>
    </source>
</reference>
<feature type="chain" id="PRO_5002062112" evidence="1">
    <location>
        <begin position="18"/>
        <end position="119"/>
    </location>
</feature>
<gene>
    <name evidence="2" type="ORF">OESDEN_08108</name>
</gene>
<name>A0A0B1T364_OESDE</name>
<dbReference type="Proteomes" id="UP000053660">
    <property type="component" value="Unassembled WGS sequence"/>
</dbReference>
<dbReference type="EMBL" id="KN551638">
    <property type="protein sequence ID" value="KHJ92013.1"/>
    <property type="molecule type" value="Genomic_DNA"/>
</dbReference>
<accession>A0A0B1T364</accession>
<keyword evidence="3" id="KW-1185">Reference proteome</keyword>
<sequence length="119" mass="13505">MLAFTAQLVIFVAVIQMEDFLIPVSSLSLLERHKEKLEHPKQRLHNILTPVVHDNIVDDDVKHRSGHKSILKVGSFRGRPIMSRQNSVYVDSDGDAHSILPYNEASQRIHSRPNLYGQG</sequence>
<dbReference type="AlphaFoldDB" id="A0A0B1T364"/>
<feature type="signal peptide" evidence="1">
    <location>
        <begin position="1"/>
        <end position="17"/>
    </location>
</feature>
<protein>
    <submittedName>
        <fullName evidence="2">Uncharacterized protein</fullName>
    </submittedName>
</protein>
<proteinExistence type="predicted"/>